<feature type="compositionally biased region" description="Polar residues" evidence="1">
    <location>
        <begin position="225"/>
        <end position="234"/>
    </location>
</feature>
<evidence type="ECO:0000313" key="4">
    <source>
        <dbReference type="Proteomes" id="UP000315003"/>
    </source>
</evidence>
<keyword evidence="4" id="KW-1185">Reference proteome</keyword>
<gene>
    <name evidence="3" type="ORF">SV7mr_29630</name>
</gene>
<dbReference type="Gene3D" id="1.50.10.20">
    <property type="match status" value="2"/>
</dbReference>
<evidence type="ECO:0000256" key="2">
    <source>
        <dbReference type="SAM" id="Phobius"/>
    </source>
</evidence>
<feature type="transmembrane region" description="Helical" evidence="2">
    <location>
        <begin position="44"/>
        <end position="64"/>
    </location>
</feature>
<feature type="compositionally biased region" description="Low complexity" evidence="1">
    <location>
        <begin position="235"/>
        <end position="265"/>
    </location>
</feature>
<organism evidence="3 4">
    <name type="scientific">Stieleria bergensis</name>
    <dbReference type="NCBI Taxonomy" id="2528025"/>
    <lineage>
        <taxon>Bacteria</taxon>
        <taxon>Pseudomonadati</taxon>
        <taxon>Planctomycetota</taxon>
        <taxon>Planctomycetia</taxon>
        <taxon>Pirellulales</taxon>
        <taxon>Pirellulaceae</taxon>
        <taxon>Stieleria</taxon>
    </lineage>
</organism>
<proteinExistence type="predicted"/>
<reference evidence="3 4" key="1">
    <citation type="submission" date="2019-02" db="EMBL/GenBank/DDBJ databases">
        <title>Deep-cultivation of Planctomycetes and their phenomic and genomic characterization uncovers novel biology.</title>
        <authorList>
            <person name="Wiegand S."/>
            <person name="Jogler M."/>
            <person name="Boedeker C."/>
            <person name="Pinto D."/>
            <person name="Vollmers J."/>
            <person name="Rivas-Marin E."/>
            <person name="Kohn T."/>
            <person name="Peeters S.H."/>
            <person name="Heuer A."/>
            <person name="Rast P."/>
            <person name="Oberbeckmann S."/>
            <person name="Bunk B."/>
            <person name="Jeske O."/>
            <person name="Meyerdierks A."/>
            <person name="Storesund J.E."/>
            <person name="Kallscheuer N."/>
            <person name="Luecker S."/>
            <person name="Lage O.M."/>
            <person name="Pohl T."/>
            <person name="Merkel B.J."/>
            <person name="Hornburger P."/>
            <person name="Mueller R.-W."/>
            <person name="Bruemmer F."/>
            <person name="Labrenz M."/>
            <person name="Spormann A.M."/>
            <person name="Op den Camp H."/>
            <person name="Overmann J."/>
            <person name="Amann R."/>
            <person name="Jetten M.S.M."/>
            <person name="Mascher T."/>
            <person name="Medema M.H."/>
            <person name="Devos D.P."/>
            <person name="Kaster A.-K."/>
            <person name="Ovreas L."/>
            <person name="Rohde M."/>
            <person name="Galperin M.Y."/>
            <person name="Jogler C."/>
        </authorList>
    </citation>
    <scope>NUCLEOTIDE SEQUENCE [LARGE SCALE GENOMIC DNA]</scope>
    <source>
        <strain evidence="3 4">SV_7m_r</strain>
    </source>
</reference>
<keyword evidence="2" id="KW-0472">Membrane</keyword>
<dbReference type="CDD" id="cd00688">
    <property type="entry name" value="ISOPREN_C2_like"/>
    <property type="match status" value="1"/>
</dbReference>
<evidence type="ECO:0000313" key="3">
    <source>
        <dbReference type="EMBL" id="QDT60440.1"/>
    </source>
</evidence>
<evidence type="ECO:0000256" key="1">
    <source>
        <dbReference type="SAM" id="MobiDB-lite"/>
    </source>
</evidence>
<dbReference type="SUPFAM" id="SSF48239">
    <property type="entry name" value="Terpenoid cyclases/Protein prenyltransferases"/>
    <property type="match status" value="1"/>
</dbReference>
<keyword evidence="2" id="KW-0812">Transmembrane</keyword>
<evidence type="ECO:0008006" key="5">
    <source>
        <dbReference type="Google" id="ProtNLM"/>
    </source>
</evidence>
<feature type="transmembrane region" description="Helical" evidence="2">
    <location>
        <begin position="16"/>
        <end position="35"/>
    </location>
</feature>
<dbReference type="AlphaFoldDB" id="A0A517SWD8"/>
<feature type="region of interest" description="Disordered" evidence="1">
    <location>
        <begin position="70"/>
        <end position="92"/>
    </location>
</feature>
<keyword evidence="2" id="KW-1133">Transmembrane helix</keyword>
<feature type="region of interest" description="Disordered" evidence="1">
    <location>
        <begin position="137"/>
        <end position="193"/>
    </location>
</feature>
<accession>A0A517SWD8</accession>
<dbReference type="EMBL" id="CP036272">
    <property type="protein sequence ID" value="QDT60440.1"/>
    <property type="molecule type" value="Genomic_DNA"/>
</dbReference>
<feature type="compositionally biased region" description="Low complexity" evidence="1">
    <location>
        <begin position="149"/>
        <end position="187"/>
    </location>
</feature>
<protein>
    <recommendedName>
        <fullName evidence="5">Prenyltransferase and squalene oxidase repeat protein</fullName>
    </recommendedName>
</protein>
<sequence>MNRWLESTEWASDPRFVYGIGLVAVLFAAATIWLLRRKERRGRIVGGFFLLISIALHALLIWAVPMQSAPNTSNKSSNHRNAETSAGAEQEISFSTFDPELTVDDAANQQDHPLQDEPDMVAPLPVSPLAMRELETPLEIRPEPEPVPDTETPIEPSAAADPLPTPTALTAQALPPETTPEETTLTESTDGQIAESADPLEAALLELLSQRATEAPPTATPPKDSATNNIAKNNSPAPQTTASADPSATSSQQADSDASTTAASAVIPGQTPGPFASRKGAARQQALKQTGGDARTENAVKSALRFLADSQLPNGSWDPTASGAGIERRPLGEARTGAGTKCSTAITGLSLLALMGAGNTHLDGPYAKNVYNGLAYLIKTQAPNGSLAGNATIYASTYCHGMAALAMCEAAAMTRDPSAIESARRAVMHTLRTQHPTTGGWRYVPGDPGDLSQLGWQAMVLRSGQRAGINIPEKHFLLVQRFIRSVRAGRGGLASYRTGERASPTMTAEALATRLLMGQSVPANEIQEAEAYLLQNPPGRSHDNYYYWYYATIALHQVQGEAWQQWNETLKRRLVATQRTDGSWPNSTVWGGYGGTIYTTAMATLCLESYYRYDLRSEVAQRVAELDMIQRR</sequence>
<name>A0A517SWD8_9BACT</name>
<dbReference type="InterPro" id="IPR008930">
    <property type="entry name" value="Terpenoid_cyclase/PrenylTrfase"/>
</dbReference>
<feature type="region of interest" description="Disordered" evidence="1">
    <location>
        <begin position="213"/>
        <end position="296"/>
    </location>
</feature>
<dbReference type="Proteomes" id="UP000315003">
    <property type="component" value="Chromosome"/>
</dbReference>